<accession>A0A6J8C3P2</accession>
<keyword evidence="3" id="KW-1185">Reference proteome</keyword>
<proteinExistence type="predicted"/>
<name>A0A6J8C3P2_MYTCO</name>
<dbReference type="OrthoDB" id="5964095at2759"/>
<dbReference type="EMBL" id="CACVKT020004659">
    <property type="protein sequence ID" value="CAC5391048.1"/>
    <property type="molecule type" value="Genomic_DNA"/>
</dbReference>
<dbReference type="Proteomes" id="UP000507470">
    <property type="component" value="Unassembled WGS sequence"/>
</dbReference>
<organism evidence="2 3">
    <name type="scientific">Mytilus coruscus</name>
    <name type="common">Sea mussel</name>
    <dbReference type="NCBI Taxonomy" id="42192"/>
    <lineage>
        <taxon>Eukaryota</taxon>
        <taxon>Metazoa</taxon>
        <taxon>Spiralia</taxon>
        <taxon>Lophotrochozoa</taxon>
        <taxon>Mollusca</taxon>
        <taxon>Bivalvia</taxon>
        <taxon>Autobranchia</taxon>
        <taxon>Pteriomorphia</taxon>
        <taxon>Mytilida</taxon>
        <taxon>Mytiloidea</taxon>
        <taxon>Mytilidae</taxon>
        <taxon>Mytilinae</taxon>
        <taxon>Mytilus</taxon>
    </lineage>
</organism>
<sequence>MVEKVLRSYDPFAYKVNNVSDLDVGVVRAFKDKDKSSLNSKLSFADKSAYKVYICVNNSYHAFILCTRYYSDTIMSDTLLDVTRIELCFEDEKARMYKIRRKLEAFVNIKNNIKKAYSIGIFHDVSEVAFQCAALQASPNVYSVLLDDCVEFSKRFCKELLKYASNGNSIRTEVEKAIRNATASGFTAEKLSREMQSSGYWMNSFLGGSDISTFVANRKGKFLLVILIIVYPIVVTLLMSRK</sequence>
<protein>
    <submittedName>
        <fullName evidence="2">Uncharacterized protein</fullName>
    </submittedName>
</protein>
<dbReference type="AlphaFoldDB" id="A0A6J8C3P2"/>
<keyword evidence="1" id="KW-0472">Membrane</keyword>
<keyword evidence="1" id="KW-1133">Transmembrane helix</keyword>
<reference evidence="2 3" key="1">
    <citation type="submission" date="2020-06" db="EMBL/GenBank/DDBJ databases">
        <authorList>
            <person name="Li R."/>
            <person name="Bekaert M."/>
        </authorList>
    </citation>
    <scope>NUCLEOTIDE SEQUENCE [LARGE SCALE GENOMIC DNA]</scope>
    <source>
        <strain evidence="3">wild</strain>
    </source>
</reference>
<evidence type="ECO:0000313" key="3">
    <source>
        <dbReference type="Proteomes" id="UP000507470"/>
    </source>
</evidence>
<feature type="transmembrane region" description="Helical" evidence="1">
    <location>
        <begin position="222"/>
        <end position="240"/>
    </location>
</feature>
<keyword evidence="1" id="KW-0812">Transmembrane</keyword>
<evidence type="ECO:0000313" key="2">
    <source>
        <dbReference type="EMBL" id="CAC5391048.1"/>
    </source>
</evidence>
<gene>
    <name evidence="2" type="ORF">MCOR_26089</name>
</gene>
<evidence type="ECO:0000256" key="1">
    <source>
        <dbReference type="SAM" id="Phobius"/>
    </source>
</evidence>